<dbReference type="InterPro" id="IPR036526">
    <property type="entry name" value="C-N_Hydrolase_sf"/>
</dbReference>
<dbReference type="InterPro" id="IPR014729">
    <property type="entry name" value="Rossmann-like_a/b/a_fold"/>
</dbReference>
<feature type="domain" description="CN hydrolase" evidence="11">
    <location>
        <begin position="1"/>
        <end position="258"/>
    </location>
</feature>
<dbReference type="PANTHER" id="PTHR23090">
    <property type="entry name" value="NH 3 /GLUTAMINE-DEPENDENT NAD + SYNTHETASE"/>
    <property type="match status" value="1"/>
</dbReference>
<feature type="binding site" evidence="7">
    <location>
        <begin position="297"/>
        <end position="304"/>
    </location>
    <ligand>
        <name>ATP</name>
        <dbReference type="ChEBI" id="CHEBI:30616"/>
    </ligand>
</feature>
<evidence type="ECO:0000256" key="1">
    <source>
        <dbReference type="ARBA" id="ARBA00005188"/>
    </source>
</evidence>
<organism evidence="12 13">
    <name type="scientific">Hydrogenispora ethanolica</name>
    <dbReference type="NCBI Taxonomy" id="1082276"/>
    <lineage>
        <taxon>Bacteria</taxon>
        <taxon>Bacillati</taxon>
        <taxon>Bacillota</taxon>
        <taxon>Hydrogenispora</taxon>
    </lineage>
</organism>
<dbReference type="CDD" id="cd07570">
    <property type="entry name" value="GAT_Gln-NAD-synth"/>
    <property type="match status" value="1"/>
</dbReference>
<dbReference type="PANTHER" id="PTHR23090:SF9">
    <property type="entry name" value="GLUTAMINE-DEPENDENT NAD(+) SYNTHETASE"/>
    <property type="match status" value="1"/>
</dbReference>
<evidence type="ECO:0000256" key="2">
    <source>
        <dbReference type="ARBA" id="ARBA00007145"/>
    </source>
</evidence>
<dbReference type="EMBL" id="SLUN01000052">
    <property type="protein sequence ID" value="TCL56043.1"/>
    <property type="molecule type" value="Genomic_DNA"/>
</dbReference>
<dbReference type="NCBIfam" id="TIGR00552">
    <property type="entry name" value="nadE"/>
    <property type="match status" value="1"/>
</dbReference>
<protein>
    <recommendedName>
        <fullName evidence="7 8">Glutamine-dependent NAD(+) synthetase</fullName>
        <ecNumber evidence="7 8">6.3.5.1</ecNumber>
    </recommendedName>
    <alternativeName>
        <fullName evidence="7 8">NAD(+) synthase [glutamine-hydrolyzing]</fullName>
    </alternativeName>
</protein>
<comment type="similarity">
    <text evidence="9">Belongs to the NAD synthetase family.</text>
</comment>
<feature type="binding site" evidence="7">
    <location>
        <position position="380"/>
    </location>
    <ligand>
        <name>deamido-NAD(+)</name>
        <dbReference type="ChEBI" id="CHEBI:58437"/>
        <note>ligand shared between two neighboring subunits</note>
    </ligand>
</feature>
<evidence type="ECO:0000256" key="4">
    <source>
        <dbReference type="ARBA" id="ARBA00022741"/>
    </source>
</evidence>
<dbReference type="OrthoDB" id="9803818at2"/>
<dbReference type="UniPathway" id="UPA00253">
    <property type="reaction ID" value="UER00334"/>
</dbReference>
<dbReference type="GO" id="GO:0008795">
    <property type="term" value="F:NAD+ synthase activity"/>
    <property type="evidence" value="ECO:0007669"/>
    <property type="project" value="UniProtKB-UniRule"/>
</dbReference>
<comment type="similarity">
    <text evidence="2 7 8">In the C-terminal section; belongs to the NAD synthetase family.</text>
</comment>
<dbReference type="InterPro" id="IPR022310">
    <property type="entry name" value="NAD/GMP_synthase"/>
</dbReference>
<dbReference type="GO" id="GO:0004359">
    <property type="term" value="F:glutaminase activity"/>
    <property type="evidence" value="ECO:0007669"/>
    <property type="project" value="InterPro"/>
</dbReference>
<dbReference type="Pfam" id="PF00795">
    <property type="entry name" value="CN_hydrolase"/>
    <property type="match status" value="1"/>
</dbReference>
<feature type="active site" description="For glutaminase activity" evidence="7">
    <location>
        <position position="114"/>
    </location>
</feature>
<feature type="binding site" evidence="7">
    <location>
        <position position="409"/>
    </location>
    <ligand>
        <name>deamido-NAD(+)</name>
        <dbReference type="ChEBI" id="CHEBI:58437"/>
        <note>ligand shared between two neighboring subunits</note>
    </ligand>
</feature>
<sequence>MKITIGQVNAVVGDVRGNSARMKDALARLAGQTDLIVFPELALVGYPPKDLLEKAWFIDQVEAAVAELIDFSAGYPETGLLVGAPLPTGRSTGKALANSALLICGGQLLFRQDKSLLPTYDVFDEARHFDPADRVGVVGFKGETLGISICEDAWNDPEFWPEHLLYEFDPIQELADQGATVLINISASPFHMGKDDVRFRLIQNHARRHRLPFIFANQVGGNDELIFDGGSMSFDGAGQPLSVGPYFSEEWITVDTARRGDPGLHPPLDKVAAVYQALVLGIRDYLQKCGFKRAVIGLSGGIDSALTACLAVAALGKENVLGITMPSPYSSGGSVNDSRELAANLGIEFREISIVKTFEAYLETLAPHFAGSQPDVTEENIQARIRGNILMAFSNKYGYLALSTGNKSELAVGYCTLYGDMSGGLSAISDVPKTLVYQLAEYANRERELIPRSTLTKAPSAELRPDQKDQDSLPPYDILDAILQDYVEEGRSAEEIAARGFDPETVRWVIRTVDRNEYKRRQAAPGLRITSKAFGAGRRMPVAKRLNERALR</sequence>
<evidence type="ECO:0000256" key="3">
    <source>
        <dbReference type="ARBA" id="ARBA00022598"/>
    </source>
</evidence>
<dbReference type="InterPro" id="IPR003010">
    <property type="entry name" value="C-N_Hydrolase"/>
</dbReference>
<dbReference type="SUPFAM" id="SSF56317">
    <property type="entry name" value="Carbon-nitrogen hydrolase"/>
    <property type="match status" value="1"/>
</dbReference>
<feature type="active site" description="Proton acceptor; for glutaminase activity" evidence="7">
    <location>
        <position position="40"/>
    </location>
</feature>
<evidence type="ECO:0000256" key="8">
    <source>
        <dbReference type="PIRNR" id="PIRNR006630"/>
    </source>
</evidence>
<keyword evidence="5 7" id="KW-0067">ATP-binding</keyword>
<name>A0A4R1QSM2_HYDET</name>
<dbReference type="GO" id="GO:0005737">
    <property type="term" value="C:cytoplasm"/>
    <property type="evidence" value="ECO:0007669"/>
    <property type="project" value="InterPro"/>
</dbReference>
<evidence type="ECO:0000256" key="7">
    <source>
        <dbReference type="HAMAP-Rule" id="MF_02090"/>
    </source>
</evidence>
<evidence type="ECO:0000256" key="5">
    <source>
        <dbReference type="ARBA" id="ARBA00022840"/>
    </source>
</evidence>
<comment type="function">
    <text evidence="7">Catalyzes the ATP-dependent amidation of deamido-NAD to form NAD. Uses L-glutamine as a nitrogen source.</text>
</comment>
<dbReference type="Pfam" id="PF02540">
    <property type="entry name" value="NAD_synthase"/>
    <property type="match status" value="1"/>
</dbReference>
<comment type="catalytic activity">
    <reaction evidence="7 8">
        <text>deamido-NAD(+) + L-glutamine + ATP + H2O = L-glutamate + AMP + diphosphate + NAD(+) + H(+)</text>
        <dbReference type="Rhea" id="RHEA:24384"/>
        <dbReference type="ChEBI" id="CHEBI:15377"/>
        <dbReference type="ChEBI" id="CHEBI:15378"/>
        <dbReference type="ChEBI" id="CHEBI:29985"/>
        <dbReference type="ChEBI" id="CHEBI:30616"/>
        <dbReference type="ChEBI" id="CHEBI:33019"/>
        <dbReference type="ChEBI" id="CHEBI:57540"/>
        <dbReference type="ChEBI" id="CHEBI:58359"/>
        <dbReference type="ChEBI" id="CHEBI:58437"/>
        <dbReference type="ChEBI" id="CHEBI:456215"/>
        <dbReference type="EC" id="6.3.5.1"/>
    </reaction>
</comment>
<feature type="region of interest" description="Disordered" evidence="10">
    <location>
        <begin position="451"/>
        <end position="473"/>
    </location>
</feature>
<evidence type="ECO:0000256" key="9">
    <source>
        <dbReference type="RuleBase" id="RU003811"/>
    </source>
</evidence>
<dbReference type="GO" id="GO:0009435">
    <property type="term" value="P:NAD+ biosynthetic process"/>
    <property type="evidence" value="ECO:0007669"/>
    <property type="project" value="UniProtKB-UniRule"/>
</dbReference>
<dbReference type="GO" id="GO:0005524">
    <property type="term" value="F:ATP binding"/>
    <property type="evidence" value="ECO:0007669"/>
    <property type="project" value="UniProtKB-UniRule"/>
</dbReference>
<feature type="binding site" evidence="7">
    <location>
        <position position="120"/>
    </location>
    <ligand>
        <name>L-glutamine</name>
        <dbReference type="ChEBI" id="CHEBI:58359"/>
    </ligand>
</feature>
<evidence type="ECO:0000313" key="13">
    <source>
        <dbReference type="Proteomes" id="UP000295008"/>
    </source>
</evidence>
<dbReference type="InterPro" id="IPR003694">
    <property type="entry name" value="NAD_synthase"/>
</dbReference>
<keyword evidence="6 7" id="KW-0520">NAD</keyword>
<feature type="binding site" evidence="7">
    <location>
        <position position="188"/>
    </location>
    <ligand>
        <name>L-glutamine</name>
        <dbReference type="ChEBI" id="CHEBI:58359"/>
    </ligand>
</feature>
<dbReference type="SUPFAM" id="SSF52402">
    <property type="entry name" value="Adenine nucleotide alpha hydrolases-like"/>
    <property type="match status" value="1"/>
</dbReference>
<evidence type="ECO:0000313" key="12">
    <source>
        <dbReference type="EMBL" id="TCL56043.1"/>
    </source>
</evidence>
<keyword evidence="4 7" id="KW-0547">Nucleotide-binding</keyword>
<feature type="active site" description="Nucleophile; for glutaminase activity" evidence="7">
    <location>
        <position position="150"/>
    </location>
</feature>
<feature type="binding site" evidence="7">
    <location>
        <position position="519"/>
    </location>
    <ligand>
        <name>deamido-NAD(+)</name>
        <dbReference type="ChEBI" id="CHEBI:58437"/>
        <note>ligand shared between two neighboring subunits</note>
    </ligand>
</feature>
<feature type="binding site" evidence="7">
    <location>
        <position position="194"/>
    </location>
    <ligand>
        <name>L-glutamine</name>
        <dbReference type="ChEBI" id="CHEBI:58359"/>
    </ligand>
</feature>
<dbReference type="FunFam" id="3.40.50.620:FF:000106">
    <property type="entry name" value="Glutamine-dependent NAD(+) synthetase"/>
    <property type="match status" value="1"/>
</dbReference>
<dbReference type="AlphaFoldDB" id="A0A4R1QSM2"/>
<proteinExistence type="inferred from homology"/>
<dbReference type="EC" id="6.3.5.1" evidence="7 8"/>
<dbReference type="RefSeq" id="WP_132017521.1">
    <property type="nucleotide sequence ID" value="NZ_SLUN01000052.1"/>
</dbReference>
<dbReference type="HAMAP" id="MF_02090">
    <property type="entry name" value="NadE_glutamine_dep"/>
    <property type="match status" value="1"/>
</dbReference>
<feature type="binding site" evidence="7">
    <location>
        <position position="404"/>
    </location>
    <ligand>
        <name>ATP</name>
        <dbReference type="ChEBI" id="CHEBI:30616"/>
    </ligand>
</feature>
<dbReference type="Gene3D" id="3.60.110.10">
    <property type="entry name" value="Carbon-nitrogen hydrolase"/>
    <property type="match status" value="1"/>
</dbReference>
<dbReference type="Proteomes" id="UP000295008">
    <property type="component" value="Unassembled WGS sequence"/>
</dbReference>
<accession>A0A4R1QSM2</accession>
<comment type="pathway">
    <text evidence="1 7 8">Cofactor biosynthesis; NAD(+) biosynthesis; NAD(+) from deamido-NAD(+) (L-Gln route): step 1/1.</text>
</comment>
<dbReference type="InterPro" id="IPR014445">
    <property type="entry name" value="Gln-dep_NAD_synthase"/>
</dbReference>
<dbReference type="CDD" id="cd00553">
    <property type="entry name" value="NAD_synthase"/>
    <property type="match status" value="1"/>
</dbReference>
<evidence type="ECO:0000259" key="11">
    <source>
        <dbReference type="PROSITE" id="PS50263"/>
    </source>
</evidence>
<dbReference type="PIRSF" id="PIRSF006630">
    <property type="entry name" value="NADS_GAT"/>
    <property type="match status" value="1"/>
</dbReference>
<gene>
    <name evidence="7" type="primary">nadE</name>
    <name evidence="12" type="ORF">EDC14_105224</name>
</gene>
<reference evidence="12 13" key="1">
    <citation type="submission" date="2019-03" db="EMBL/GenBank/DDBJ databases">
        <title>Genomic Encyclopedia of Type Strains, Phase IV (KMG-IV): sequencing the most valuable type-strain genomes for metagenomic binning, comparative biology and taxonomic classification.</title>
        <authorList>
            <person name="Goeker M."/>
        </authorList>
    </citation>
    <scope>NUCLEOTIDE SEQUENCE [LARGE SCALE GENOMIC DNA]</scope>
    <source>
        <strain evidence="12 13">LX-B</strain>
    </source>
</reference>
<comment type="caution">
    <text evidence="12">The sequence shown here is derived from an EMBL/GenBank/DDBJ whole genome shotgun (WGS) entry which is preliminary data.</text>
</comment>
<keyword evidence="13" id="KW-1185">Reference proteome</keyword>
<dbReference type="GO" id="GO:0003952">
    <property type="term" value="F:NAD+ synthase (glutamine-hydrolyzing) activity"/>
    <property type="evidence" value="ECO:0007669"/>
    <property type="project" value="UniProtKB-UniRule"/>
</dbReference>
<evidence type="ECO:0000256" key="6">
    <source>
        <dbReference type="ARBA" id="ARBA00023027"/>
    </source>
</evidence>
<evidence type="ECO:0000256" key="10">
    <source>
        <dbReference type="SAM" id="MobiDB-lite"/>
    </source>
</evidence>
<dbReference type="NCBIfam" id="NF010588">
    <property type="entry name" value="PRK13981.1"/>
    <property type="match status" value="1"/>
</dbReference>
<comment type="caution">
    <text evidence="7">Lacks conserved residue(s) required for the propagation of feature annotation.</text>
</comment>
<dbReference type="Gene3D" id="3.40.50.620">
    <property type="entry name" value="HUPs"/>
    <property type="match status" value="1"/>
</dbReference>
<keyword evidence="3 7" id="KW-0436">Ligase</keyword>
<dbReference type="PROSITE" id="PS50263">
    <property type="entry name" value="CN_HYDROLASE"/>
    <property type="match status" value="1"/>
</dbReference>